<protein>
    <recommendedName>
        <fullName evidence="2">UPF0102 protein Apre_1291</fullName>
    </recommendedName>
</protein>
<dbReference type="CDD" id="cd20736">
    <property type="entry name" value="PoNe_Nuclease"/>
    <property type="match status" value="1"/>
</dbReference>
<evidence type="ECO:0000256" key="2">
    <source>
        <dbReference type="HAMAP-Rule" id="MF_00048"/>
    </source>
</evidence>
<dbReference type="NCBIfam" id="TIGR00252">
    <property type="entry name" value="YraN family protein"/>
    <property type="match status" value="1"/>
</dbReference>
<sequence length="115" mass="13185">MTYKKEFGDYGENLVEGYLKDKSYEILARNYRKPFGEIDIVAKLSDMIVFVEVKTRKNANFASPAEAVTPSKQRKVIQASQAFLIENNMTDMLMRFDVAEVIADKGEINYIENAF</sequence>
<dbReference type="OrthoDB" id="9802516at2"/>
<dbReference type="RefSeq" id="WP_015778213.1">
    <property type="nucleotide sequence ID" value="NC_013171.1"/>
</dbReference>
<dbReference type="NCBIfam" id="NF009150">
    <property type="entry name" value="PRK12497.1-3"/>
    <property type="match status" value="1"/>
</dbReference>
<dbReference type="Pfam" id="PF02021">
    <property type="entry name" value="UPF0102"/>
    <property type="match status" value="1"/>
</dbReference>
<evidence type="ECO:0000313" key="4">
    <source>
        <dbReference type="Proteomes" id="UP000002294"/>
    </source>
</evidence>
<evidence type="ECO:0000313" key="3">
    <source>
        <dbReference type="EMBL" id="ACV29314.1"/>
    </source>
</evidence>
<dbReference type="HOGENOM" id="CLU_115353_2_1_9"/>
<dbReference type="AlphaFoldDB" id="C7RDQ1"/>
<dbReference type="PANTHER" id="PTHR34039:SF1">
    <property type="entry name" value="UPF0102 PROTEIN YRAN"/>
    <property type="match status" value="1"/>
</dbReference>
<dbReference type="SUPFAM" id="SSF52980">
    <property type="entry name" value="Restriction endonuclease-like"/>
    <property type="match status" value="1"/>
</dbReference>
<dbReference type="GO" id="GO:0003676">
    <property type="term" value="F:nucleic acid binding"/>
    <property type="evidence" value="ECO:0007669"/>
    <property type="project" value="InterPro"/>
</dbReference>
<organism evidence="3 4">
    <name type="scientific">Anaerococcus prevotii (strain ATCC 9321 / DSM 20548 / JCM 6508 / NCTC 11806 / PC1)</name>
    <name type="common">Peptostreptococcus prevotii</name>
    <name type="synonym">Peptococcus prevotii</name>
    <dbReference type="NCBI Taxonomy" id="525919"/>
    <lineage>
        <taxon>Bacteria</taxon>
        <taxon>Bacillati</taxon>
        <taxon>Bacillota</taxon>
        <taxon>Tissierellia</taxon>
        <taxon>Tissierellales</taxon>
        <taxon>Peptoniphilaceae</taxon>
        <taxon>Anaerococcus</taxon>
    </lineage>
</organism>
<dbReference type="EMBL" id="CP001708">
    <property type="protein sequence ID" value="ACV29314.1"/>
    <property type="molecule type" value="Genomic_DNA"/>
</dbReference>
<dbReference type="eggNOG" id="COG0792">
    <property type="taxonomic scope" value="Bacteria"/>
</dbReference>
<keyword evidence="4" id="KW-1185">Reference proteome</keyword>
<reference evidence="3 4" key="1">
    <citation type="journal article" date="2009" name="Stand. Genomic Sci.">
        <title>Complete genome sequence of Anaerococcus prevotii type strain (PC1).</title>
        <authorList>
            <person name="Labutti K."/>
            <person name="Pukall R."/>
            <person name="Steenblock K."/>
            <person name="Glavina Del Rio T."/>
            <person name="Tice H."/>
            <person name="Copeland A."/>
            <person name="Cheng J.F."/>
            <person name="Lucas S."/>
            <person name="Chen F."/>
            <person name="Nolan M."/>
            <person name="Bruce D."/>
            <person name="Goodwin L."/>
            <person name="Pitluck S."/>
            <person name="Ivanova N."/>
            <person name="Mavromatis K."/>
            <person name="Ovchinnikova G."/>
            <person name="Pati A."/>
            <person name="Chen A."/>
            <person name="Palaniappan K."/>
            <person name="Land M."/>
            <person name="Hauser L."/>
            <person name="Chang Y.J."/>
            <person name="Jeffries C.D."/>
            <person name="Chain P."/>
            <person name="Saunders E."/>
            <person name="Brettin T."/>
            <person name="Detter J.C."/>
            <person name="Han C."/>
            <person name="Goker M."/>
            <person name="Bristow J."/>
            <person name="Eisen J.A."/>
            <person name="Markowitz V."/>
            <person name="Hugenholtz P."/>
            <person name="Kyrpides N.C."/>
            <person name="Klenk H.P."/>
            <person name="Lapidus A."/>
        </authorList>
    </citation>
    <scope>NUCLEOTIDE SEQUENCE [LARGE SCALE GENOMIC DNA]</scope>
    <source>
        <strain evidence="4">ATCC 9321 / DSM 20548 / JCM 6508 / NCTC 11806 / PC1</strain>
    </source>
</reference>
<comment type="similarity">
    <text evidence="1 2">Belongs to the UPF0102 family.</text>
</comment>
<dbReference type="KEGG" id="apr:Apre_1291"/>
<dbReference type="HAMAP" id="MF_00048">
    <property type="entry name" value="UPF0102"/>
    <property type="match status" value="1"/>
</dbReference>
<name>C7RDQ1_ANAPD</name>
<dbReference type="Gene3D" id="3.40.1350.10">
    <property type="match status" value="1"/>
</dbReference>
<proteinExistence type="inferred from homology"/>
<dbReference type="InterPro" id="IPR003509">
    <property type="entry name" value="UPF0102_YraN-like"/>
</dbReference>
<dbReference type="InterPro" id="IPR011856">
    <property type="entry name" value="tRNA_endonuc-like_dom_sf"/>
</dbReference>
<dbReference type="InterPro" id="IPR011335">
    <property type="entry name" value="Restrct_endonuc-II-like"/>
</dbReference>
<gene>
    <name evidence="3" type="ordered locus">Apre_1291</name>
</gene>
<dbReference type="Proteomes" id="UP000002294">
    <property type="component" value="Chromosome"/>
</dbReference>
<dbReference type="PANTHER" id="PTHR34039">
    <property type="entry name" value="UPF0102 PROTEIN YRAN"/>
    <property type="match status" value="1"/>
</dbReference>
<accession>C7RDQ1</accession>
<evidence type="ECO:0000256" key="1">
    <source>
        <dbReference type="ARBA" id="ARBA00006738"/>
    </source>
</evidence>
<dbReference type="STRING" id="525919.Apre_1291"/>